<dbReference type="RefSeq" id="WP_139202367.1">
    <property type="nucleotide sequence ID" value="NZ_FNYC01000001.1"/>
</dbReference>
<feature type="signal peptide" evidence="1">
    <location>
        <begin position="1"/>
        <end position="29"/>
    </location>
</feature>
<dbReference type="EMBL" id="FNYC01000001">
    <property type="protein sequence ID" value="SEI44585.1"/>
    <property type="molecule type" value="Genomic_DNA"/>
</dbReference>
<name>A0A1H6QZ78_9GAMM</name>
<evidence type="ECO:0008006" key="4">
    <source>
        <dbReference type="Google" id="ProtNLM"/>
    </source>
</evidence>
<dbReference type="Proteomes" id="UP000199420">
    <property type="component" value="Unassembled WGS sequence"/>
</dbReference>
<organism evidence="2 3">
    <name type="scientific">Frateuria terrea</name>
    <dbReference type="NCBI Taxonomy" id="529704"/>
    <lineage>
        <taxon>Bacteria</taxon>
        <taxon>Pseudomonadati</taxon>
        <taxon>Pseudomonadota</taxon>
        <taxon>Gammaproteobacteria</taxon>
        <taxon>Lysobacterales</taxon>
        <taxon>Rhodanobacteraceae</taxon>
        <taxon>Frateuria</taxon>
    </lineage>
</organism>
<keyword evidence="1" id="KW-0732">Signal</keyword>
<protein>
    <recommendedName>
        <fullName evidence="4">Sel1 repeat-containing protein</fullName>
    </recommendedName>
</protein>
<proteinExistence type="predicted"/>
<evidence type="ECO:0000313" key="2">
    <source>
        <dbReference type="EMBL" id="SEI44585.1"/>
    </source>
</evidence>
<keyword evidence="3" id="KW-1185">Reference proteome</keyword>
<accession>A0A1H6QZ78</accession>
<reference evidence="2 3" key="1">
    <citation type="submission" date="2016-10" db="EMBL/GenBank/DDBJ databases">
        <authorList>
            <person name="de Groot N.N."/>
        </authorList>
    </citation>
    <scope>NUCLEOTIDE SEQUENCE [LARGE SCALE GENOMIC DNA]</scope>
    <source>
        <strain evidence="2 3">DSM 26515</strain>
    </source>
</reference>
<feature type="chain" id="PRO_5011502549" description="Sel1 repeat-containing protein" evidence="1">
    <location>
        <begin position="30"/>
        <end position="297"/>
    </location>
</feature>
<sequence>MSRAGFRLGHVGALACVMMAMGLAAPAMGATPAHDDSTKAWSVILDPQQPLAVRQQTLAELEGNAQNDDQGELYLLGSLYEMGSHASGALVAQDLDKATLYLGNAALRGSLLAMAKMAEIKLATRKYREAMVWAQVFAHYAMQLPDGERPSEGYTAELVQRILDKLGRSSIPEVMPDVASFIAQHDAGIRAGTDSHFGGKAPKPRPKERPVVTPHGRFAVHSGFADYLLVFRPDGSVAHAWLLDAVPDPALGETLRHYVSEMTLPAATGSDLRYSWLPAIWDDGRYRAASGASARRP</sequence>
<dbReference type="OrthoDB" id="5938647at2"/>
<dbReference type="AlphaFoldDB" id="A0A1H6QZ78"/>
<dbReference type="SUPFAM" id="SSF81901">
    <property type="entry name" value="HCP-like"/>
    <property type="match status" value="1"/>
</dbReference>
<gene>
    <name evidence="2" type="ORF">SAMN04487997_0703</name>
</gene>
<dbReference type="STRING" id="529704.SAMN02927913_0619"/>
<evidence type="ECO:0000256" key="1">
    <source>
        <dbReference type="SAM" id="SignalP"/>
    </source>
</evidence>
<evidence type="ECO:0000313" key="3">
    <source>
        <dbReference type="Proteomes" id="UP000199420"/>
    </source>
</evidence>